<dbReference type="FunFam" id="2.60.40.10:FF:000311">
    <property type="entry name" value="Down syndrome cell adhesion molecule, isoform D"/>
    <property type="match status" value="1"/>
</dbReference>
<keyword evidence="10" id="KW-1015">Disulfide bond</keyword>
<evidence type="ECO:0000256" key="8">
    <source>
        <dbReference type="ARBA" id="ARBA00022989"/>
    </source>
</evidence>
<gene>
    <name evidence="17" type="ORF">WN55_06385</name>
</gene>
<comment type="subcellular location">
    <subcellularLocation>
        <location evidence="2">Membrane</location>
        <topology evidence="2">Single-pass membrane protein</topology>
    </subcellularLocation>
    <subcellularLocation>
        <location evidence="1">Nucleus</location>
    </subcellularLocation>
</comment>
<dbReference type="Pfam" id="PF25059">
    <property type="entry name" value="FN3_DSCAM-DSCAML_C"/>
    <property type="match status" value="1"/>
</dbReference>
<feature type="region of interest" description="Disordered" evidence="13">
    <location>
        <begin position="4316"/>
        <end position="4499"/>
    </location>
</feature>
<proteinExistence type="inferred from homology"/>
<dbReference type="FunFam" id="1.20.890.10:FF:000003">
    <property type="entry name" value="protein dpy-30 homolog"/>
    <property type="match status" value="1"/>
</dbReference>
<dbReference type="InterPro" id="IPR007110">
    <property type="entry name" value="Ig-like_dom"/>
</dbReference>
<evidence type="ECO:0000256" key="5">
    <source>
        <dbReference type="ARBA" id="ARBA00022729"/>
    </source>
</evidence>
<keyword evidence="5" id="KW-0732">Signal</keyword>
<evidence type="ECO:0000313" key="17">
    <source>
        <dbReference type="EMBL" id="KZC14153.1"/>
    </source>
</evidence>
<keyword evidence="9 14" id="KW-0472">Membrane</keyword>
<dbReference type="Gene3D" id="1.20.890.10">
    <property type="entry name" value="cAMP-dependent protein kinase regulatory subunit, dimerization-anchoring domain"/>
    <property type="match status" value="1"/>
</dbReference>
<feature type="region of interest" description="Disordered" evidence="13">
    <location>
        <begin position="3568"/>
        <end position="3591"/>
    </location>
</feature>
<keyword evidence="12" id="KW-0393">Immunoglobulin domain</keyword>
<feature type="domain" description="Ig-like" evidence="15">
    <location>
        <begin position="2896"/>
        <end position="2989"/>
    </location>
</feature>
<evidence type="ECO:0000259" key="16">
    <source>
        <dbReference type="PROSITE" id="PS50853"/>
    </source>
</evidence>
<evidence type="ECO:0000259" key="15">
    <source>
        <dbReference type="PROSITE" id="PS50835"/>
    </source>
</evidence>
<keyword evidence="8 14" id="KW-1133">Transmembrane helix</keyword>
<dbReference type="FunFam" id="2.60.40.10:FF:000426">
    <property type="entry name" value="Down syndrome cell adhesion molecule, isoform J"/>
    <property type="match status" value="1"/>
</dbReference>
<feature type="domain" description="Ig-like" evidence="15">
    <location>
        <begin position="2118"/>
        <end position="2209"/>
    </location>
</feature>
<evidence type="ECO:0000256" key="10">
    <source>
        <dbReference type="ARBA" id="ARBA00023157"/>
    </source>
</evidence>
<dbReference type="GO" id="GO:0005634">
    <property type="term" value="C:nucleus"/>
    <property type="evidence" value="ECO:0007669"/>
    <property type="project" value="UniProtKB-SubCell"/>
</dbReference>
<dbReference type="GO" id="GO:0098632">
    <property type="term" value="F:cell-cell adhesion mediator activity"/>
    <property type="evidence" value="ECO:0007669"/>
    <property type="project" value="TreeGrafter"/>
</dbReference>
<dbReference type="SUPFAM" id="SSF49265">
    <property type="entry name" value="Fibronectin type III"/>
    <property type="match status" value="3"/>
</dbReference>
<feature type="domain" description="Ig-like" evidence="15">
    <location>
        <begin position="3"/>
        <end position="96"/>
    </location>
</feature>
<comment type="similarity">
    <text evidence="3">Belongs to the dpy-30 family.</text>
</comment>
<keyword evidence="6" id="KW-0677">Repeat</keyword>
<organism evidence="17 18">
    <name type="scientific">Dufourea novaeangliae</name>
    <name type="common">Sweat bee</name>
    <dbReference type="NCBI Taxonomy" id="178035"/>
    <lineage>
        <taxon>Eukaryota</taxon>
        <taxon>Metazoa</taxon>
        <taxon>Ecdysozoa</taxon>
        <taxon>Arthropoda</taxon>
        <taxon>Hexapoda</taxon>
        <taxon>Insecta</taxon>
        <taxon>Pterygota</taxon>
        <taxon>Neoptera</taxon>
        <taxon>Endopterygota</taxon>
        <taxon>Hymenoptera</taxon>
        <taxon>Apocrita</taxon>
        <taxon>Aculeata</taxon>
        <taxon>Apoidea</taxon>
        <taxon>Anthophila</taxon>
        <taxon>Halictidae</taxon>
        <taxon>Rophitinae</taxon>
        <taxon>Dufourea</taxon>
    </lineage>
</organism>
<feature type="domain" description="Ig-like" evidence="15">
    <location>
        <begin position="361"/>
        <end position="462"/>
    </location>
</feature>
<dbReference type="FunFam" id="2.60.40.10:FF:000498">
    <property type="entry name" value="Down syndrome cell adhesion molecule, isoform J"/>
    <property type="match status" value="1"/>
</dbReference>
<dbReference type="CDD" id="cd20956">
    <property type="entry name" value="IgI_4_Dscam"/>
    <property type="match status" value="1"/>
</dbReference>
<feature type="domain" description="Ig-like" evidence="15">
    <location>
        <begin position="2214"/>
        <end position="2306"/>
    </location>
</feature>
<feature type="compositionally biased region" description="Basic and acidic residues" evidence="13">
    <location>
        <begin position="4448"/>
        <end position="4465"/>
    </location>
</feature>
<dbReference type="InterPro" id="IPR007858">
    <property type="entry name" value="Dpy-30_motif"/>
</dbReference>
<feature type="domain" description="Ig-like" evidence="15">
    <location>
        <begin position="3776"/>
        <end position="3863"/>
    </location>
</feature>
<dbReference type="EMBL" id="KQ435037">
    <property type="protein sequence ID" value="KZC14153.1"/>
    <property type="molecule type" value="Genomic_DNA"/>
</dbReference>
<feature type="compositionally biased region" description="Low complexity" evidence="13">
    <location>
        <begin position="550"/>
        <end position="567"/>
    </location>
</feature>
<dbReference type="Pfam" id="PF12355">
    <property type="entry name" value="Dscam_C"/>
    <property type="match status" value="1"/>
</dbReference>
<dbReference type="GO" id="GO:0007411">
    <property type="term" value="P:axon guidance"/>
    <property type="evidence" value="ECO:0007669"/>
    <property type="project" value="TreeGrafter"/>
</dbReference>
<dbReference type="InterPro" id="IPR003599">
    <property type="entry name" value="Ig_sub"/>
</dbReference>
<protein>
    <submittedName>
        <fullName evidence="17">Down syndrome cell adhesion molecule-like protein Dscam2</fullName>
    </submittedName>
</protein>
<dbReference type="SMART" id="SM00408">
    <property type="entry name" value="IGc2"/>
    <property type="match status" value="26"/>
</dbReference>
<feature type="domain" description="Ig-like" evidence="15">
    <location>
        <begin position="3086"/>
        <end position="3177"/>
    </location>
</feature>
<evidence type="ECO:0000256" key="6">
    <source>
        <dbReference type="ARBA" id="ARBA00022737"/>
    </source>
</evidence>
<dbReference type="FunFam" id="2.60.40.10:FF:000324">
    <property type="entry name" value="Down syndrome cell adhesion molecule, isoform D"/>
    <property type="match status" value="1"/>
</dbReference>
<dbReference type="PROSITE" id="PS50853">
    <property type="entry name" value="FN3"/>
    <property type="match status" value="6"/>
</dbReference>
<feature type="compositionally biased region" description="Polar residues" evidence="13">
    <location>
        <begin position="4339"/>
        <end position="4358"/>
    </location>
</feature>
<evidence type="ECO:0000313" key="18">
    <source>
        <dbReference type="Proteomes" id="UP000076502"/>
    </source>
</evidence>
<dbReference type="FunFam" id="2.60.40.10:FF:000333">
    <property type="entry name" value="Down syndrome cell adhesion molecule"/>
    <property type="match status" value="2"/>
</dbReference>
<feature type="domain" description="Ig-like" evidence="15">
    <location>
        <begin position="2992"/>
        <end position="3083"/>
    </location>
</feature>
<dbReference type="InterPro" id="IPR036116">
    <property type="entry name" value="FN3_sf"/>
</dbReference>
<dbReference type="FunFam" id="2.60.40.10:FF:000093">
    <property type="entry name" value="Down syndrome cell adhesion molecule, isoform B"/>
    <property type="match status" value="1"/>
</dbReference>
<feature type="domain" description="Fibronectin type-III" evidence="16">
    <location>
        <begin position="3482"/>
        <end position="3582"/>
    </location>
</feature>
<keyword evidence="18" id="KW-1185">Reference proteome</keyword>
<feature type="domain" description="Ig-like" evidence="15">
    <location>
        <begin position="1138"/>
        <end position="1217"/>
    </location>
</feature>
<dbReference type="FunFam" id="2.60.40.10:FF:000310">
    <property type="entry name" value="Down syndrome cell adhesion molecule, isoform D"/>
    <property type="match status" value="1"/>
</dbReference>
<dbReference type="InterPro" id="IPR013098">
    <property type="entry name" value="Ig_I-set"/>
</dbReference>
<feature type="transmembrane region" description="Helical" evidence="14">
    <location>
        <begin position="4092"/>
        <end position="4115"/>
    </location>
</feature>
<evidence type="ECO:0000256" key="9">
    <source>
        <dbReference type="ARBA" id="ARBA00023136"/>
    </source>
</evidence>
<feature type="domain" description="Fibronectin type-III" evidence="16">
    <location>
        <begin position="3871"/>
        <end position="3964"/>
    </location>
</feature>
<dbReference type="FunFam" id="2.60.40.10:FF:000308">
    <property type="entry name" value="Down syndrome cell adhesion molecule, isoform D"/>
    <property type="match status" value="1"/>
</dbReference>
<feature type="domain" description="Ig-like" evidence="15">
    <location>
        <begin position="1926"/>
        <end position="2016"/>
    </location>
</feature>
<dbReference type="GO" id="GO:0005886">
    <property type="term" value="C:plasma membrane"/>
    <property type="evidence" value="ECO:0007669"/>
    <property type="project" value="TreeGrafter"/>
</dbReference>
<dbReference type="CDD" id="cd22965">
    <property type="entry name" value="DD_DPY30_SDC1"/>
    <property type="match status" value="1"/>
</dbReference>
<dbReference type="SUPFAM" id="SSF48726">
    <property type="entry name" value="Immunoglobulin"/>
    <property type="match status" value="26"/>
</dbReference>
<feature type="transmembrane region" description="Helical" evidence="14">
    <location>
        <begin position="4155"/>
        <end position="4178"/>
    </location>
</feature>
<dbReference type="CDD" id="cd00063">
    <property type="entry name" value="FN3"/>
    <property type="match status" value="6"/>
</dbReference>
<evidence type="ECO:0000256" key="3">
    <source>
        <dbReference type="ARBA" id="ARBA00010849"/>
    </source>
</evidence>
<feature type="compositionally biased region" description="Low complexity" evidence="13">
    <location>
        <begin position="4408"/>
        <end position="4421"/>
    </location>
</feature>
<evidence type="ECO:0000256" key="4">
    <source>
        <dbReference type="ARBA" id="ARBA00022692"/>
    </source>
</evidence>
<dbReference type="GO" id="GO:0042802">
    <property type="term" value="F:identical protein binding"/>
    <property type="evidence" value="ECO:0007669"/>
    <property type="project" value="UniProtKB-ARBA"/>
</dbReference>
<dbReference type="Proteomes" id="UP000076502">
    <property type="component" value="Unassembled WGS sequence"/>
</dbReference>
<dbReference type="FunFam" id="2.60.40.10:FF:000017">
    <property type="entry name" value="Down syndrome cell adhesion molecule b"/>
    <property type="match status" value="17"/>
</dbReference>
<feature type="domain" description="Ig-like" evidence="15">
    <location>
        <begin position="2408"/>
        <end position="2500"/>
    </location>
</feature>
<evidence type="ECO:0000256" key="1">
    <source>
        <dbReference type="ARBA" id="ARBA00004123"/>
    </source>
</evidence>
<feature type="domain" description="Ig-like" evidence="15">
    <location>
        <begin position="1323"/>
        <end position="1407"/>
    </location>
</feature>
<dbReference type="GO" id="GO:0007156">
    <property type="term" value="P:homophilic cell adhesion via plasma membrane adhesion molecules"/>
    <property type="evidence" value="ECO:0007669"/>
    <property type="project" value="TreeGrafter"/>
</dbReference>
<dbReference type="Pfam" id="PF05186">
    <property type="entry name" value="Dpy-30"/>
    <property type="match status" value="1"/>
</dbReference>
<dbReference type="Gene3D" id="2.60.40.10">
    <property type="entry name" value="Immunoglobulins"/>
    <property type="match status" value="38"/>
</dbReference>
<dbReference type="Pfam" id="PF07679">
    <property type="entry name" value="I-set"/>
    <property type="match status" value="12"/>
</dbReference>
<feature type="domain" description="Ig-like" evidence="15">
    <location>
        <begin position="3280"/>
        <end position="3372"/>
    </location>
</feature>
<evidence type="ECO:0000256" key="2">
    <source>
        <dbReference type="ARBA" id="ARBA00004167"/>
    </source>
</evidence>
<feature type="domain" description="Ig-like" evidence="15">
    <location>
        <begin position="1706"/>
        <end position="1785"/>
    </location>
</feature>
<dbReference type="PANTHER" id="PTHR10075:SF53">
    <property type="entry name" value="DOWN SYNDROME CELL ADHESION MOLECULE 1, ISOFORM BQ"/>
    <property type="match status" value="1"/>
</dbReference>
<feature type="domain" description="Ig-like" evidence="15">
    <location>
        <begin position="3182"/>
        <end position="3275"/>
    </location>
</feature>
<evidence type="ECO:0000256" key="7">
    <source>
        <dbReference type="ARBA" id="ARBA00022889"/>
    </source>
</evidence>
<feature type="domain" description="Fibronectin type-III" evidence="16">
    <location>
        <begin position="3968"/>
        <end position="4063"/>
    </location>
</feature>
<dbReference type="InterPro" id="IPR013783">
    <property type="entry name" value="Ig-like_fold"/>
</dbReference>
<feature type="domain" description="Ig-like" evidence="15">
    <location>
        <begin position="2799"/>
        <end position="2891"/>
    </location>
</feature>
<dbReference type="FunFam" id="2.60.40.10:FF:000230">
    <property type="entry name" value="Down syndrome cell adhesion molecule, isoform D"/>
    <property type="match status" value="1"/>
</dbReference>
<dbReference type="InterPro" id="IPR049629">
    <property type="entry name" value="DPY30_SDC1_DD"/>
</dbReference>
<feature type="domain" description="Ig-like" evidence="15">
    <location>
        <begin position="2311"/>
        <end position="2403"/>
    </location>
</feature>
<feature type="region of interest" description="Disordered" evidence="13">
    <location>
        <begin position="537"/>
        <end position="581"/>
    </location>
</feature>
<evidence type="ECO:0000256" key="14">
    <source>
        <dbReference type="SAM" id="Phobius"/>
    </source>
</evidence>
<dbReference type="PROSITE" id="PS50835">
    <property type="entry name" value="IG_LIKE"/>
    <property type="match status" value="27"/>
</dbReference>
<feature type="domain" description="Ig-like" evidence="15">
    <location>
        <begin position="1037"/>
        <end position="1134"/>
    </location>
</feature>
<evidence type="ECO:0000256" key="13">
    <source>
        <dbReference type="SAM" id="MobiDB-lite"/>
    </source>
</evidence>
<dbReference type="OrthoDB" id="417678at2759"/>
<dbReference type="InterPro" id="IPR003598">
    <property type="entry name" value="Ig_sub2"/>
</dbReference>
<evidence type="ECO:0000256" key="12">
    <source>
        <dbReference type="ARBA" id="ARBA00023319"/>
    </source>
</evidence>
<feature type="domain" description="Fibronectin type-III" evidence="16">
    <location>
        <begin position="3687"/>
        <end position="3783"/>
    </location>
</feature>
<feature type="domain" description="Fibronectin type-III" evidence="16">
    <location>
        <begin position="3587"/>
        <end position="3683"/>
    </location>
</feature>
<feature type="domain" description="Ig-like" evidence="15">
    <location>
        <begin position="1793"/>
        <end position="1894"/>
    </location>
</feature>
<feature type="domain" description="Ig-like" evidence="15">
    <location>
        <begin position="1225"/>
        <end position="1318"/>
    </location>
</feature>
<keyword evidence="7" id="KW-0130">Cell adhesion</keyword>
<name>A0A154PQH7_DUFNO</name>
<dbReference type="FunFam" id="2.60.40.10:FF:000719">
    <property type="entry name" value="nephrin isoform X1"/>
    <property type="match status" value="1"/>
</dbReference>
<evidence type="ECO:0000256" key="11">
    <source>
        <dbReference type="ARBA" id="ARBA00023242"/>
    </source>
</evidence>
<dbReference type="InterPro" id="IPR021012">
    <property type="entry name" value="Dscam1_C"/>
</dbReference>
<dbReference type="CDD" id="cd20958">
    <property type="entry name" value="IgI_5_Dscam"/>
    <property type="match status" value="1"/>
</dbReference>
<dbReference type="InterPro" id="IPR036179">
    <property type="entry name" value="Ig-like_dom_sf"/>
</dbReference>
<dbReference type="Pfam" id="PF00041">
    <property type="entry name" value="fn3"/>
    <property type="match status" value="5"/>
</dbReference>
<keyword evidence="4 14" id="KW-0812">Transmembrane</keyword>
<reference evidence="17 18" key="1">
    <citation type="submission" date="2015-07" db="EMBL/GenBank/DDBJ databases">
        <title>The genome of Dufourea novaeangliae.</title>
        <authorList>
            <person name="Pan H."/>
            <person name="Kapheim K."/>
        </authorList>
    </citation>
    <scope>NUCLEOTIDE SEQUENCE [LARGE SCALE GENOMIC DNA]</scope>
    <source>
        <strain evidence="17">0120121106</strain>
        <tissue evidence="17">Whole body</tissue>
    </source>
</reference>
<dbReference type="FunFam" id="2.60.40.10:FF:000410">
    <property type="entry name" value="Down syndrome cell adhesion molecule, isoform H"/>
    <property type="match status" value="1"/>
</dbReference>
<feature type="domain" description="Ig-like" evidence="15">
    <location>
        <begin position="1414"/>
        <end position="1505"/>
    </location>
</feature>
<feature type="domain" description="Ig-like" evidence="15">
    <location>
        <begin position="1608"/>
        <end position="1701"/>
    </location>
</feature>
<dbReference type="GO" id="GO:0030424">
    <property type="term" value="C:axon"/>
    <property type="evidence" value="ECO:0007669"/>
    <property type="project" value="TreeGrafter"/>
</dbReference>
<dbReference type="SMART" id="SM00060">
    <property type="entry name" value="FN3"/>
    <property type="match status" value="6"/>
</dbReference>
<dbReference type="InterPro" id="IPR056754">
    <property type="entry name" value="DSCAM/DSCAML_C"/>
</dbReference>
<dbReference type="FunFam" id="2.60.40.10:FF:000302">
    <property type="entry name" value="Down syndrome cell adhesion molecule, isoform D"/>
    <property type="match status" value="1"/>
</dbReference>
<accession>A0A154PQH7</accession>
<feature type="domain" description="Fibronectin type-III" evidence="16">
    <location>
        <begin position="3381"/>
        <end position="3477"/>
    </location>
</feature>
<feature type="domain" description="Ig-like" evidence="15">
    <location>
        <begin position="2021"/>
        <end position="2113"/>
    </location>
</feature>
<sequence length="4585" mass="495631">MGPVFLKEPPNRIDFSNGTGAVVECQARGNPQPDIIWVRADGSAVGDVPGLRQVLPNGNLVFPPFRAEDYRQEVHAQVYSCLARSPAGSVHSRDVNVRAEVNNEYVIRGNAAILKCSIPSFVAEFVQVVGWQDDQGNSFNPDEKNVVTQYYEAEVVSEYVIRGNAAIVKCTIPSFVAEFVSVDSWVGSDGSTFKPSTDYVVTQPYQPEILTEYVIRGNSAILKCSIPSYIAEFVTVEAWIREDGEVYLPEDPAVVQVVSQFFVTEAENEYVIRANSAIMKCKIPSFVSEFVQVDQWIADDGTIYTTGEDYVVQQFYETRVIDEFVLRGNTATLKCLVPSFVADFVDVIEWLAVEDGYTYSPNSQEEKVVGQRYAVNVMDEHVLRGNAAIIKCHIPSFVAEFVEVDSWIEDETTEIYPTADYDGKYLVLPSGELHIRDVGPEDGYKTYQCRTKHRLTGETRLSATKGRLVITEPVGSVRPKFPSVSNINGLTVVTNGTLPLLCPAQGFPVPNHRASRQHETEIPDDRKLAYVHGPLRSAADSDVSGPGLPRSSVQNLSVSLSQSSRPSTRAERSKSRKPRVFRYSVPPRRILSRSSKPVSSAKPKLTAMDVKSMNPSTMLGTIITLLCPVQGFPVPAFRADVEPLVDWLLLVEPVTSTRPKFPMTENSRTYTTYTVQRDLALTLPCPAQAFPVPVFRYSQKEPVGGKAPGFAVDAKLSLLVRRVNTDVSLPCNAQGHPTPVYSAYGDQSARFSRRQPVGSKAPAFTGDVKGVWLEKGAGASCVMPCPAQGYPVPSYRVASTAKYDVLASYAGTPVTMLCPAQGHPLPAYRYLCSFQETIKKKNENSVTDGRTEGAYTSDLSFLYSEPVSGAAPKVPPTAKITVFSIPAQSAVTMLCQAQAHPLPIFRPVLRLCTGEQYTEREFASKFRTYAFVLGNLRRNVPYLHVFWFLRGIDDVFDNDDKDHPQFPDFYGITEPRGSVRPNVRDKDVNGLKKDILINLMVGLPCPVQGFPAPTFRQSKRKWTSVLFWAINGILPEPSGRTAPKGTGDGLNKYRGVEGESLALACAAQGFPAPISRWYKFIEGSSRRQPVQLNERVRQVSGTLIIREARVEDSGKYLCIVNNSVGGESVETVLTVTAPLAAEIEPSTQTIDFGRPATFTCNVRGNPIKTISWLKDGKPLGLEEPVLRIDSVKKEDKGMYQCFVRNDQESAQATAELKLGGRFEPPQIRQAFAEETLQPGPSMFLKCVASGNPTPEITWELDGKRLSNTERLQVGQYVTVNGDVVSHLNISSIHTNDGGLYKCIAASKVGSAEHSARLNVYGLPFIRHMDKKAIVAGETLRVTCPVAGYPIESIVWERDTRVLPINRKQKVFPNGTLIIENVERMSDQATYTCVARNAQGYSARGTLEVQVMVPPTIQEFSFMKLPMNAGEFANLQCIAPTGDLPLNIRWSYPGEEMGGSSGVLAKKVADRVSMLMISVITARHAGEYVCTAENAAGTASHSTTLTVNVGPQLLPIAFNAEVANSGDSVSVPCSILKGDMPMDISWAFDSVPIDTSKDASITITRISKHLSTLSIDGVSARHAGEYACSASNLAGSVSRSATLTVNVAPQILPFTFGDEPASWGELVSVTCSVAKGDQPLEIAWAFNGTPIDSRHGSDVVVASTNRKNSVLTIESVAARHAGEYTCSASNRAGATTHSARLNVNVAPQILQFSFGENSLNSGEMLSVSCTIVKGDFPVNMTWTFDDTPIDPSRPDINIIINKRFSFLNIDSVAARHAGRYKCIASNAAGSGIGPQLAPFTFGDEAANAGEMATVQCAVIKGDLPLRIVWSLNGRHIDAGRVSGGHSYDTPDIVVTRGSKRISTLTIDSVAARHAGEYKCTATNAAGSASHTSVLSVNGIHIRLLVSLKNDWVSPIGWLAVMGQGLSPRIAPFEMADQAVNWGDSVSAVCTVVSGDSPLEITWALNSMPIDRSHRISVTTTKRNSLLSIDSASPSHAGTYTCVVSNAAGATSYSAELTVNVAPQIAPFVITEEPANWGDSISVVCAILKGDLPIEIAWALNGEPINRDRSDINILATTRKNSILSIESVAARHAGEYTCSASNKAGATSHSATLAVNVAPEIAPFVISERPANWGDTVTATCTMLKGDSPIQIEWALNGEPISHDYPDISIATSRRVSLLTIDAVTASHAGEYTCMAGNAAGGTSFTATLAVNVAPEISPFVIGEGPANWGDTVTATCTVLKGDYPIQIEWALNGEPISRDHYDISIVNTSKRVSVLTIDAVTARHAGEYTCSVGNAAGGTSYTASLAVNVAPHIGPFSISDGPANSGDMVSATCSIMKGDFPVEIVWKFNGRTIGYNDPDATITRINKHMSALSIESVAARHAGEYTCVATNRAGNVSHSTTLAVNVAPQIFPFTFGDEPVNSGEAISATCSILKGDFPMDISWAFNSVPIDSETTDQYTITKSKRLSVLAIDAVAARHAGEYTCTASNKAGASSHTAALAVNVAPQIAPFSIGDEPANWGEAVSAVCTIVKGDLPIDVAWALNGEPVTSQNHGDISISSTGKRVSLMTIEAVSARHAGEYTCTASNAAGGTSYSATLAVNVAPQIAPFSVSEEPANWGEQVSTMCSVLKGDSPIEIRWSFNGEPITRDTHPDITITKTGKKTSVLIIDSVNAHHAGEYTCVASNLVGSVSRSAVLSVNVAPQIAPFSVSEEPVNWGEQVSTVCSVLKGDSPIEIRWSFNGEPITRDTHPDITITKSGKKTSLLIIDSVTAHHAGEYTCVASNLVGSVSRSSVLSVNVSPQIAPISFGDEPVNAGDLVSVQCVVTKGDSPLEITWSFDSQPIRPDRMDVIVSNSGKRVKQLTIESVAARHAGEYTCVASNAAGSTSHSAKLDVNVIPKLLPFSFGETPLNSGQVVTVPCAVVEGDQPLKLRWTLNGHAISPHSGISIVDLGGRGAIFSIGSVQATHAGTYTCIAENLVGRHELSADLIVNVAPHLQPFSFDEANSGDLIIVHCAVVKGDTPISLKWLFEGRHLEVGDGVGITALGDRVSALTIPAVRGEHAGEYACVADNPAGRARHSAHLKVNVLPRISPFDFGDQPIYAGQAAQLACMVLLGDTPINITWTHEDQPLSQFMGYSIGKLGPRTSIMLIEPVTPEHAGRYTCIASNPSGKVAHEATLRVHVPPRWILEPTDKAFAQGSDARVECKADGFPKPQVTWKRAAGDTPGDYTDLKLSNPDISVEDGTLSINNIQKTNEGYYLCEAVNGIGSGLSAVILISVQAPPHFEIKLKNQTARRGEPAVLQCEAQGEKPIGILWNMNNKRLDPKSDSRYTIREEILANGVLSDLSIKRTERSDSALFTCVATNAFGSDDTSINMIVQEVPEVPYGLKVLDKSGRSVQLSWAAPYDGNSPIKRYVIEYKISKGSWETDIDRVLVPGSQQNVAGVFNLRPATTYHLRIVAENEIGASDPSDTVTIITAEEAPTGPPTSVRVDALDQHTLKVTWKPPPREDWNGEILGYYVGYKLSSSDKPYMFETVDFSKEDGKEHHLQIMNLKTYTQYSVVVQAFNKVGSGPMSEERRQHTAEGVPEQPPHDTTCTTLTSQTIRVSWMSPPLSAANGVITGYKVIYGPSDTWYDENTKDTKITSSSETILHGLKKYTNYSMQVLAFTSGGDGVKSAPIHCQTEQDAPEAPIAIKALVMSAESILVSWRPPSQPNGVIAQYTVYTKADNTEEPTSQKVPPNQLTHEASGLDKQRRYDFWVTASTNIGEGEASKIVSLAPSVRVPAKIASFDDKFTATYKEDVKLPCLTVGVPAPEVTWKVRGAVLQPSDRLRQLPEGSLFIKEVDRTDAGEYSCYVENSFGHDTVTHQLIVHAPPHSPQVTLTATTTNSLTMKLRPHPTDNAPIHGYTIHYKPEFGEWATAQISSTAQKYTLENLLCGSRYQIYVTAYNGIGTGDPSDMLNTRTKGSKPIIPEATRFIEVSTNSITLHLSAWSDGGCPMLYFVVEHKKKQQQEWNQVSNNVKPSGNFVVLDLDPASWYHLRVTAHNNAGFAVAEYEFATLTVTGGTIAPARELPDVNGGGNDEDRMKILMANLNLVVPVAASGLVTIVALIVICVLRGKVHGSDKGTIAPPVRNGGNTDNTDVRRYFPWLPSWLDVNVVVPVGATVIVTIVGIAVICVALSRRTRGPEQTRLRDDVVYQQTGVGGATLDKRRPDLRDELGYIAPPNRKLPPVPGSNYNTCDRIKRGGTGSIRSHSTWDPRRHMYEELNHYPPNRRCPPPPRMGSAEALPHRGMEDEICPYATFHLLGFREEMDPSKAMQFQTFPHPGNGHSGTMGPPVGHPTNASAHSRSGSQSMPRQNGRYSRVPSQGGGSGTHNVFSPEYDDPANCAPEEDQYGSQYGQYGAPYDHYGSRGSVGRRSVGSARNIPVSGSPEPPPPPPRNHDQNNSSFNDSKESNEISEAECDRDQLVNRNYGGQYKAPRSKNTTEERTEPATPAQPLTNVVSEATQRTLAMNKDSDLTGVAPKKSRVEVQSLPTRQYLDQTVVPILLQALSSLAKERPADPISFLAGYLLRNKSQYDNGESPPTSQ</sequence>
<dbReference type="SMART" id="SM00409">
    <property type="entry name" value="IG"/>
    <property type="match status" value="27"/>
</dbReference>
<feature type="domain" description="Ig-like" evidence="15">
    <location>
        <begin position="2701"/>
        <end position="2794"/>
    </location>
</feature>
<feature type="domain" description="Ig-like" evidence="15">
    <location>
        <begin position="2505"/>
        <end position="2598"/>
    </location>
</feature>
<feature type="domain" description="Ig-like" evidence="15">
    <location>
        <begin position="2603"/>
        <end position="2696"/>
    </location>
</feature>
<dbReference type="PANTHER" id="PTHR10075">
    <property type="entry name" value="BASIGIN RELATED"/>
    <property type="match status" value="1"/>
</dbReference>
<feature type="domain" description="Ig-like" evidence="15">
    <location>
        <begin position="1510"/>
        <end position="1603"/>
    </location>
</feature>
<dbReference type="Pfam" id="PF13927">
    <property type="entry name" value="Ig_3"/>
    <property type="match status" value="13"/>
</dbReference>
<dbReference type="FunFam" id="2.60.40.10:FF:000394">
    <property type="entry name" value="Down syndrome cell adhesion molecule, isoform J"/>
    <property type="match status" value="1"/>
</dbReference>
<dbReference type="GO" id="GO:0070593">
    <property type="term" value="P:dendrite self-avoidance"/>
    <property type="evidence" value="ECO:0007669"/>
    <property type="project" value="TreeGrafter"/>
</dbReference>
<dbReference type="STRING" id="178035.A0A154PQH7"/>
<keyword evidence="11" id="KW-0539">Nucleus</keyword>
<dbReference type="InterPro" id="IPR003961">
    <property type="entry name" value="FN3_dom"/>
</dbReference>